<dbReference type="InterPro" id="IPR043502">
    <property type="entry name" value="DNA/RNA_pol_sf"/>
</dbReference>
<evidence type="ECO:0000259" key="9">
    <source>
        <dbReference type="Pfam" id="PF17917"/>
    </source>
</evidence>
<dbReference type="GO" id="GO:0042575">
    <property type="term" value="C:DNA polymerase complex"/>
    <property type="evidence" value="ECO:0007669"/>
    <property type="project" value="UniProtKB-ARBA"/>
</dbReference>
<dbReference type="CDD" id="cd01647">
    <property type="entry name" value="RT_LTR"/>
    <property type="match status" value="1"/>
</dbReference>
<feature type="domain" description="Integrase zinc-binding" evidence="10">
    <location>
        <begin position="334"/>
        <end position="392"/>
    </location>
</feature>
<name>A0A6H5ISI7_9HYME</name>
<dbReference type="GO" id="GO:0003676">
    <property type="term" value="F:nucleic acid binding"/>
    <property type="evidence" value="ECO:0007669"/>
    <property type="project" value="InterPro"/>
</dbReference>
<dbReference type="AlphaFoldDB" id="A0A6H5ISI7"/>
<dbReference type="SUPFAM" id="SSF53098">
    <property type="entry name" value="Ribonuclease H-like"/>
    <property type="match status" value="1"/>
</dbReference>
<dbReference type="Proteomes" id="UP000479190">
    <property type="component" value="Unassembled WGS sequence"/>
</dbReference>
<dbReference type="PANTHER" id="PTHR37984:SF5">
    <property type="entry name" value="PROTEIN NYNRIN-LIKE"/>
    <property type="match status" value="1"/>
</dbReference>
<evidence type="ECO:0000313" key="11">
    <source>
        <dbReference type="EMBL" id="CAB0040524.1"/>
    </source>
</evidence>
<dbReference type="OrthoDB" id="2286242at2759"/>
<dbReference type="GO" id="GO:0004519">
    <property type="term" value="F:endonuclease activity"/>
    <property type="evidence" value="ECO:0007669"/>
    <property type="project" value="UniProtKB-KW"/>
</dbReference>
<dbReference type="Pfam" id="PF00078">
    <property type="entry name" value="RVT_1"/>
    <property type="match status" value="1"/>
</dbReference>
<dbReference type="InterPro" id="IPR041373">
    <property type="entry name" value="RT_RNaseH"/>
</dbReference>
<keyword evidence="2" id="KW-0808">Transferase</keyword>
<proteinExistence type="predicted"/>
<dbReference type="InterPro" id="IPR000477">
    <property type="entry name" value="RT_dom"/>
</dbReference>
<evidence type="ECO:0000256" key="5">
    <source>
        <dbReference type="ARBA" id="ARBA00022759"/>
    </source>
</evidence>
<evidence type="ECO:0000256" key="7">
    <source>
        <dbReference type="ARBA" id="ARBA00022918"/>
    </source>
</evidence>
<dbReference type="InterPro" id="IPR041588">
    <property type="entry name" value="Integrase_H2C2"/>
</dbReference>
<keyword evidence="6" id="KW-0378">Hydrolase</keyword>
<dbReference type="SUPFAM" id="SSF56672">
    <property type="entry name" value="DNA/RNA polymerases"/>
    <property type="match status" value="1"/>
</dbReference>
<dbReference type="Gene3D" id="3.30.70.270">
    <property type="match status" value="1"/>
</dbReference>
<dbReference type="FunFam" id="3.10.20.370:FF:000001">
    <property type="entry name" value="Retrovirus-related Pol polyprotein from transposon 17.6-like protein"/>
    <property type="match status" value="1"/>
</dbReference>
<evidence type="ECO:0000256" key="4">
    <source>
        <dbReference type="ARBA" id="ARBA00022722"/>
    </source>
</evidence>
<dbReference type="InterPro" id="IPR036397">
    <property type="entry name" value="RNaseH_sf"/>
</dbReference>
<gene>
    <name evidence="11" type="ORF">TBRA_LOCUS12226</name>
</gene>
<dbReference type="InterPro" id="IPR012337">
    <property type="entry name" value="RNaseH-like_sf"/>
</dbReference>
<dbReference type="Gene3D" id="1.10.340.70">
    <property type="match status" value="1"/>
</dbReference>
<feature type="domain" description="Reverse transcriptase RNase H-like" evidence="9">
    <location>
        <begin position="147"/>
        <end position="250"/>
    </location>
</feature>
<evidence type="ECO:0000259" key="8">
    <source>
        <dbReference type="Pfam" id="PF00078"/>
    </source>
</evidence>
<dbReference type="InterPro" id="IPR043128">
    <property type="entry name" value="Rev_trsase/Diguanyl_cyclase"/>
</dbReference>
<keyword evidence="3" id="KW-0548">Nucleotidyltransferase</keyword>
<evidence type="ECO:0000256" key="6">
    <source>
        <dbReference type="ARBA" id="ARBA00022801"/>
    </source>
</evidence>
<dbReference type="GO" id="GO:0003964">
    <property type="term" value="F:RNA-directed DNA polymerase activity"/>
    <property type="evidence" value="ECO:0007669"/>
    <property type="project" value="UniProtKB-KW"/>
</dbReference>
<evidence type="ECO:0000256" key="3">
    <source>
        <dbReference type="ARBA" id="ARBA00022695"/>
    </source>
</evidence>
<feature type="domain" description="Reverse transcriptase" evidence="8">
    <location>
        <begin position="32"/>
        <end position="104"/>
    </location>
</feature>
<dbReference type="Gene3D" id="3.30.420.10">
    <property type="entry name" value="Ribonuclease H-like superfamily/Ribonuclease H"/>
    <property type="match status" value="1"/>
</dbReference>
<evidence type="ECO:0000256" key="2">
    <source>
        <dbReference type="ARBA" id="ARBA00022679"/>
    </source>
</evidence>
<dbReference type="Pfam" id="PF17921">
    <property type="entry name" value="Integrase_H2C2"/>
    <property type="match status" value="1"/>
</dbReference>
<organism evidence="11 12">
    <name type="scientific">Trichogramma brassicae</name>
    <dbReference type="NCBI Taxonomy" id="86971"/>
    <lineage>
        <taxon>Eukaryota</taxon>
        <taxon>Metazoa</taxon>
        <taxon>Ecdysozoa</taxon>
        <taxon>Arthropoda</taxon>
        <taxon>Hexapoda</taxon>
        <taxon>Insecta</taxon>
        <taxon>Pterygota</taxon>
        <taxon>Neoptera</taxon>
        <taxon>Endopterygota</taxon>
        <taxon>Hymenoptera</taxon>
        <taxon>Apocrita</taxon>
        <taxon>Proctotrupomorpha</taxon>
        <taxon>Chalcidoidea</taxon>
        <taxon>Trichogrammatidae</taxon>
        <taxon>Trichogramma</taxon>
    </lineage>
</organism>
<reference evidence="11 12" key="1">
    <citation type="submission" date="2020-02" db="EMBL/GenBank/DDBJ databases">
        <authorList>
            <person name="Ferguson B K."/>
        </authorList>
    </citation>
    <scope>NUCLEOTIDE SEQUENCE [LARGE SCALE GENOMIC DNA]</scope>
</reference>
<dbReference type="PANTHER" id="PTHR37984">
    <property type="entry name" value="PROTEIN CBG26694"/>
    <property type="match status" value="1"/>
</dbReference>
<evidence type="ECO:0000256" key="1">
    <source>
        <dbReference type="ARBA" id="ARBA00012493"/>
    </source>
</evidence>
<dbReference type="FunFam" id="1.10.340.70:FF:000001">
    <property type="entry name" value="Retrovirus-related Pol polyprotein from transposon gypsy-like Protein"/>
    <property type="match status" value="1"/>
</dbReference>
<dbReference type="Pfam" id="PF17917">
    <property type="entry name" value="RT_RNaseH"/>
    <property type="match status" value="1"/>
</dbReference>
<keyword evidence="4" id="KW-0540">Nuclease</keyword>
<protein>
    <recommendedName>
        <fullName evidence="1">RNA-directed DNA polymerase</fullName>
        <ecNumber evidence="1">2.7.7.49</ecNumber>
    </recommendedName>
</protein>
<dbReference type="InterPro" id="IPR050951">
    <property type="entry name" value="Retrovirus_Pol_polyprotein"/>
</dbReference>
<keyword evidence="7" id="KW-0695">RNA-directed DNA polymerase</keyword>
<dbReference type="Gene3D" id="3.10.10.10">
    <property type="entry name" value="HIV Type 1 Reverse Transcriptase, subunit A, domain 1"/>
    <property type="match status" value="1"/>
</dbReference>
<dbReference type="EMBL" id="CADCXV010001031">
    <property type="protein sequence ID" value="CAB0040524.1"/>
    <property type="molecule type" value="Genomic_DNA"/>
</dbReference>
<dbReference type="CDD" id="cd09274">
    <property type="entry name" value="RNase_HI_RT_Ty3"/>
    <property type="match status" value="1"/>
</dbReference>
<evidence type="ECO:0000259" key="10">
    <source>
        <dbReference type="Pfam" id="PF17921"/>
    </source>
</evidence>
<keyword evidence="12" id="KW-1185">Reference proteome</keyword>
<accession>A0A6H5ISI7</accession>
<sequence length="476" mass="55351">MEKIAIEHVSKMLREGIIEEACSEWNSAPVIVKKSDGSHRFCVDYRDLNKVTKKDGYPCKNMDEILDKLRKARYISKIDLKSAYHQVLMEESSSKEYTAFSVPGLGQFQFRRPPIWTEMCTYDLPAINGQIVLLEGGEAPPVLVRPDFSKEFAIQTDASDYAVGAVLTQEYEDGEHPVYYVSRVLSRAEQRYTTTEKECLAVIWAIEKFRPYVEGSRFKVVTDHRALTWLRNFKDPQGRVARWAFKLMEYDFEIVYRKGSVHYVPDALSRAFDKEVCAFEKIEDEWYLKKRLDVQREPSKFKDWTIEDGMLYKRGRSALLDPVTNAENGWRLVVPAERRQRVLFDAHSLTSSGHLGAKKTYDRAACEYWWPGMWYDVEKFCSACEVCQRYKVPQTGPTGLMTRRVVDRPWVVVAADMMEFPPRSKNQNKYLLVFQDLFTRWIEVVPLKESNRSECTEGFRGTSVVSLGNTRIFSHR</sequence>
<keyword evidence="5" id="KW-0255">Endonuclease</keyword>
<dbReference type="GO" id="GO:0016787">
    <property type="term" value="F:hydrolase activity"/>
    <property type="evidence" value="ECO:0007669"/>
    <property type="project" value="UniProtKB-KW"/>
</dbReference>
<evidence type="ECO:0000313" key="12">
    <source>
        <dbReference type="Proteomes" id="UP000479190"/>
    </source>
</evidence>
<dbReference type="EC" id="2.7.7.49" evidence="1"/>
<dbReference type="Gene3D" id="3.10.20.370">
    <property type="match status" value="1"/>
</dbReference>